<gene>
    <name evidence="7" type="ORF">CQW23_33030</name>
</gene>
<name>A0A2G2V310_CAPBA</name>
<dbReference type="PANTHER" id="PTHR31500">
    <property type="entry name" value="AT-HOOK MOTIF NUCLEAR-LOCALIZED PROTEIN 9"/>
    <property type="match status" value="1"/>
</dbReference>
<dbReference type="OrthoDB" id="1588495at2759"/>
<dbReference type="Gene3D" id="3.30.1330.80">
    <property type="entry name" value="Hypothetical protein, similar to alpha- acetolactate decarboxylase, domain 2"/>
    <property type="match status" value="1"/>
</dbReference>
<feature type="compositionally biased region" description="Polar residues" evidence="5">
    <location>
        <begin position="1"/>
        <end position="29"/>
    </location>
</feature>
<dbReference type="InterPro" id="IPR005175">
    <property type="entry name" value="PPC_dom"/>
</dbReference>
<comment type="caution">
    <text evidence="7">The sequence shown here is derived from an EMBL/GenBank/DDBJ whole genome shotgun (WGS) entry which is preliminary data.</text>
</comment>
<protein>
    <recommendedName>
        <fullName evidence="4">AT-hook motif nuclear-localized protein</fullName>
    </recommendedName>
</protein>
<keyword evidence="3 4" id="KW-0804">Transcription</keyword>
<evidence type="ECO:0000313" key="7">
    <source>
        <dbReference type="EMBL" id="PHT27365.1"/>
    </source>
</evidence>
<evidence type="ECO:0000256" key="3">
    <source>
        <dbReference type="ARBA" id="ARBA00023163"/>
    </source>
</evidence>
<evidence type="ECO:0000256" key="4">
    <source>
        <dbReference type="RuleBase" id="RU367031"/>
    </source>
</evidence>
<dbReference type="InterPro" id="IPR039605">
    <property type="entry name" value="AHL"/>
</dbReference>
<dbReference type="AlphaFoldDB" id="A0A2G2V310"/>
<feature type="compositionally biased region" description="Polar residues" evidence="5">
    <location>
        <begin position="50"/>
        <end position="59"/>
    </location>
</feature>
<evidence type="ECO:0000313" key="8">
    <source>
        <dbReference type="Proteomes" id="UP000224567"/>
    </source>
</evidence>
<feature type="region of interest" description="Disordered" evidence="5">
    <location>
        <begin position="1"/>
        <end position="88"/>
    </location>
</feature>
<sequence length="251" mass="26613">MVLPNLQQNPLGSVSTTTPVVNQVDSTVINPVPSENLVKKPRERPPVSGKKNQQETSDSGAPASETPAKKARGRPPSCGKKKQLESSSTIGISSENHIILVDIGEDIVSKIMTILDQGPPAICIPFGAGSLCEATLWNSTIGTMTHEGQFGIISLMGSFMRLENGITGGLNLSMTSPDGSFFGGVVEGKLRAATPVQFTDHYQVVVRSFFPDMEKPESKPPSSTPTPNELNFDPLVSKAASPSTPSSTHLM</sequence>
<evidence type="ECO:0000256" key="1">
    <source>
        <dbReference type="ARBA" id="ARBA00023015"/>
    </source>
</evidence>
<evidence type="ECO:0000256" key="2">
    <source>
        <dbReference type="ARBA" id="ARBA00023125"/>
    </source>
</evidence>
<feature type="domain" description="PPC" evidence="6">
    <location>
        <begin position="88"/>
        <end position="230"/>
    </location>
</feature>
<dbReference type="SUPFAM" id="SSF117856">
    <property type="entry name" value="AF0104/ALDC/Ptd012-like"/>
    <property type="match status" value="1"/>
</dbReference>
<comment type="function">
    <text evidence="4">Transcription factor that specifically binds AT-rich DNA sequences related to the nuclear matrix attachment regions (MARs).</text>
</comment>
<evidence type="ECO:0000259" key="6">
    <source>
        <dbReference type="PROSITE" id="PS51742"/>
    </source>
</evidence>
<keyword evidence="4" id="KW-0539">Nucleus</keyword>
<dbReference type="EMBL" id="MLFT02000448">
    <property type="protein sequence ID" value="PHT27365.1"/>
    <property type="molecule type" value="Genomic_DNA"/>
</dbReference>
<dbReference type="PANTHER" id="PTHR31500:SF91">
    <property type="entry name" value="AT-HOOK MOTIF NUCLEAR-LOCALIZED PROTEIN"/>
    <property type="match status" value="1"/>
</dbReference>
<keyword evidence="8" id="KW-1185">Reference proteome</keyword>
<dbReference type="STRING" id="33114.A0A2G2V310"/>
<dbReference type="GO" id="GO:0003680">
    <property type="term" value="F:minor groove of adenine-thymine-rich DNA binding"/>
    <property type="evidence" value="ECO:0007669"/>
    <property type="project" value="UniProtKB-UniRule"/>
</dbReference>
<feature type="compositionally biased region" description="Low complexity" evidence="5">
    <location>
        <begin position="239"/>
        <end position="251"/>
    </location>
</feature>
<keyword evidence="2 4" id="KW-0238">DNA-binding</keyword>
<dbReference type="Pfam" id="PF03479">
    <property type="entry name" value="PCC"/>
    <property type="match status" value="1"/>
</dbReference>
<comment type="subcellular location">
    <subcellularLocation>
        <location evidence="4">Nucleus</location>
    </subcellularLocation>
</comment>
<reference evidence="8" key="2">
    <citation type="journal article" date="2017" name="J. Anim. Genet.">
        <title>Multiple reference genome sequences of hot pepper reveal the massive evolution of plant disease resistance genes by retroduplication.</title>
        <authorList>
            <person name="Kim S."/>
            <person name="Park J."/>
            <person name="Yeom S.-I."/>
            <person name="Kim Y.-M."/>
            <person name="Seo E."/>
            <person name="Kim K.-T."/>
            <person name="Kim M.-S."/>
            <person name="Lee J.M."/>
            <person name="Cheong K."/>
            <person name="Shin H.-S."/>
            <person name="Kim S.-B."/>
            <person name="Han K."/>
            <person name="Lee J."/>
            <person name="Park M."/>
            <person name="Lee H.-A."/>
            <person name="Lee H.-Y."/>
            <person name="Lee Y."/>
            <person name="Oh S."/>
            <person name="Lee J.H."/>
            <person name="Choi E."/>
            <person name="Choi E."/>
            <person name="Lee S.E."/>
            <person name="Jeon J."/>
            <person name="Kim H."/>
            <person name="Choi G."/>
            <person name="Song H."/>
            <person name="Lee J."/>
            <person name="Lee S.-C."/>
            <person name="Kwon J.-K."/>
            <person name="Lee H.-Y."/>
            <person name="Koo N."/>
            <person name="Hong Y."/>
            <person name="Kim R.W."/>
            <person name="Kang W.-H."/>
            <person name="Huh J.H."/>
            <person name="Kang B.-C."/>
            <person name="Yang T.-J."/>
            <person name="Lee Y.-H."/>
            <person name="Bennetzen J.L."/>
            <person name="Choi D."/>
        </authorList>
    </citation>
    <scope>NUCLEOTIDE SEQUENCE [LARGE SCALE GENOMIC DNA]</scope>
    <source>
        <strain evidence="8">cv. PBC81</strain>
    </source>
</reference>
<reference evidence="7 8" key="1">
    <citation type="journal article" date="2017" name="Genome Biol.">
        <title>New reference genome sequences of hot pepper reveal the massive evolution of plant disease-resistance genes by retroduplication.</title>
        <authorList>
            <person name="Kim S."/>
            <person name="Park J."/>
            <person name="Yeom S.I."/>
            <person name="Kim Y.M."/>
            <person name="Seo E."/>
            <person name="Kim K.T."/>
            <person name="Kim M.S."/>
            <person name="Lee J.M."/>
            <person name="Cheong K."/>
            <person name="Shin H.S."/>
            <person name="Kim S.B."/>
            <person name="Han K."/>
            <person name="Lee J."/>
            <person name="Park M."/>
            <person name="Lee H.A."/>
            <person name="Lee H.Y."/>
            <person name="Lee Y."/>
            <person name="Oh S."/>
            <person name="Lee J.H."/>
            <person name="Choi E."/>
            <person name="Choi E."/>
            <person name="Lee S.E."/>
            <person name="Jeon J."/>
            <person name="Kim H."/>
            <person name="Choi G."/>
            <person name="Song H."/>
            <person name="Lee J."/>
            <person name="Lee S.C."/>
            <person name="Kwon J.K."/>
            <person name="Lee H.Y."/>
            <person name="Koo N."/>
            <person name="Hong Y."/>
            <person name="Kim R.W."/>
            <person name="Kang W.H."/>
            <person name="Huh J.H."/>
            <person name="Kang B.C."/>
            <person name="Yang T.J."/>
            <person name="Lee Y.H."/>
            <person name="Bennetzen J.L."/>
            <person name="Choi D."/>
        </authorList>
    </citation>
    <scope>NUCLEOTIDE SEQUENCE [LARGE SCALE GENOMIC DNA]</scope>
    <source>
        <strain evidence="8">cv. PBC81</strain>
    </source>
</reference>
<feature type="region of interest" description="Disordered" evidence="5">
    <location>
        <begin position="213"/>
        <end position="251"/>
    </location>
</feature>
<dbReference type="GO" id="GO:0005634">
    <property type="term" value="C:nucleus"/>
    <property type="evidence" value="ECO:0007669"/>
    <property type="project" value="UniProtKB-SubCell"/>
</dbReference>
<accession>A0A2G2V310</accession>
<dbReference type="PROSITE" id="PS51742">
    <property type="entry name" value="PPC"/>
    <property type="match status" value="1"/>
</dbReference>
<evidence type="ECO:0000256" key="5">
    <source>
        <dbReference type="SAM" id="MobiDB-lite"/>
    </source>
</evidence>
<keyword evidence="1 4" id="KW-0805">Transcription regulation</keyword>
<organism evidence="7 8">
    <name type="scientific">Capsicum baccatum</name>
    <name type="common">Peruvian pepper</name>
    <dbReference type="NCBI Taxonomy" id="33114"/>
    <lineage>
        <taxon>Eukaryota</taxon>
        <taxon>Viridiplantae</taxon>
        <taxon>Streptophyta</taxon>
        <taxon>Embryophyta</taxon>
        <taxon>Tracheophyta</taxon>
        <taxon>Spermatophyta</taxon>
        <taxon>Magnoliopsida</taxon>
        <taxon>eudicotyledons</taxon>
        <taxon>Gunneridae</taxon>
        <taxon>Pentapetalae</taxon>
        <taxon>asterids</taxon>
        <taxon>lamiids</taxon>
        <taxon>Solanales</taxon>
        <taxon>Solanaceae</taxon>
        <taxon>Solanoideae</taxon>
        <taxon>Capsiceae</taxon>
        <taxon>Capsicum</taxon>
    </lineage>
</organism>
<dbReference type="Proteomes" id="UP000224567">
    <property type="component" value="Unassembled WGS sequence"/>
</dbReference>
<proteinExistence type="predicted"/>
<dbReference type="CDD" id="cd11378">
    <property type="entry name" value="DUF296"/>
    <property type="match status" value="1"/>
</dbReference>
<comment type="domain">
    <text evidence="4">The PPC domain mediates interactions between AHL proteins.</text>
</comment>